<evidence type="ECO:0000256" key="1">
    <source>
        <dbReference type="ARBA" id="ARBA00004245"/>
    </source>
</evidence>
<evidence type="ECO:0000256" key="6">
    <source>
        <dbReference type="ARBA" id="ARBA00022776"/>
    </source>
</evidence>
<evidence type="ECO:0000256" key="9">
    <source>
        <dbReference type="PROSITE-ProRule" id="PRU00576"/>
    </source>
</evidence>
<dbReference type="Pfam" id="PF03271">
    <property type="entry name" value="EB1"/>
    <property type="match status" value="1"/>
</dbReference>
<evidence type="ECO:0000256" key="3">
    <source>
        <dbReference type="ARBA" id="ARBA00022490"/>
    </source>
</evidence>
<evidence type="ECO:0008006" key="15">
    <source>
        <dbReference type="Google" id="ProtNLM"/>
    </source>
</evidence>
<dbReference type="InterPro" id="IPR001715">
    <property type="entry name" value="CH_dom"/>
</dbReference>
<name>A0A182T191_9DIPT</name>
<evidence type="ECO:0000256" key="2">
    <source>
        <dbReference type="ARBA" id="ARBA00010729"/>
    </source>
</evidence>
<keyword evidence="4" id="KW-0132">Cell division</keyword>
<dbReference type="AlphaFoldDB" id="A0A182T191"/>
<proteinExistence type="inferred from homology"/>
<dbReference type="FunFam" id="1.10.418.10:FF:000007">
    <property type="entry name" value="Microtubule-associated protein, RP/EB family, member 2"/>
    <property type="match status" value="1"/>
</dbReference>
<dbReference type="GO" id="GO:0005874">
    <property type="term" value="C:microtubule"/>
    <property type="evidence" value="ECO:0007669"/>
    <property type="project" value="UniProtKB-KW"/>
</dbReference>
<dbReference type="PROSITE" id="PS50021">
    <property type="entry name" value="CH"/>
    <property type="match status" value="1"/>
</dbReference>
<feature type="compositionally biased region" description="Polar residues" evidence="10">
    <location>
        <begin position="139"/>
        <end position="157"/>
    </location>
</feature>
<dbReference type="InterPro" id="IPR027328">
    <property type="entry name" value="MAPRE"/>
</dbReference>
<evidence type="ECO:0000256" key="5">
    <source>
        <dbReference type="ARBA" id="ARBA00022701"/>
    </source>
</evidence>
<dbReference type="InterPro" id="IPR036133">
    <property type="entry name" value="EB1_C_sf"/>
</dbReference>
<comment type="subcellular location">
    <subcellularLocation>
        <location evidence="1">Cytoplasm</location>
        <location evidence="1">Cytoskeleton</location>
    </subcellularLocation>
</comment>
<dbReference type="GO" id="GO:0008017">
    <property type="term" value="F:microtubule binding"/>
    <property type="evidence" value="ECO:0007669"/>
    <property type="project" value="InterPro"/>
</dbReference>
<accession>A0A182T191</accession>
<dbReference type="InterPro" id="IPR036872">
    <property type="entry name" value="CH_dom_sf"/>
</dbReference>
<dbReference type="PANTHER" id="PTHR10623">
    <property type="entry name" value="MICROTUBULE-ASSOCIATED PROTEIN RP/EB FAMILY MEMBER"/>
    <property type="match status" value="1"/>
</dbReference>
<evidence type="ECO:0000256" key="4">
    <source>
        <dbReference type="ARBA" id="ARBA00022618"/>
    </source>
</evidence>
<comment type="similarity">
    <text evidence="2">Belongs to the MAPRE family.</text>
</comment>
<feature type="region of interest" description="Disordered" evidence="10">
    <location>
        <begin position="125"/>
        <end position="179"/>
    </location>
</feature>
<dbReference type="SUPFAM" id="SSF140612">
    <property type="entry name" value="EB1 dimerisation domain-like"/>
    <property type="match status" value="1"/>
</dbReference>
<dbReference type="PROSITE" id="PS51230">
    <property type="entry name" value="EB1_C"/>
    <property type="match status" value="1"/>
</dbReference>
<sequence>MAVNVHFTGQTTENLSRIELLAWVNRTLLAEFKKVEELCTGAAYCQLMDILFPGCLQLKRVKFCTNVEHDFLNNLRMFQNALVHLKVSKAVPIERLAKGRFQDNFEFLQWFKKFFDANYDGKEYDPKGARNNAPMGYGTPSTLRPSQRMNTVPSAGATTGPAGPRPLKRAGDTNGSTPRLHLMDKVEAAAEGDGSDGELRAGRGEKQLDRISSLSEQIDDLVIKIQGVEMSREYYYNKLVLIENFINEQPEETHDALCEKVKEIMYAAE</sequence>
<dbReference type="Pfam" id="PF00307">
    <property type="entry name" value="CH"/>
    <property type="match status" value="1"/>
</dbReference>
<keyword evidence="6" id="KW-0498">Mitosis</keyword>
<organism evidence="13 14">
    <name type="scientific">Anopheles maculatus</name>
    <dbReference type="NCBI Taxonomy" id="74869"/>
    <lineage>
        <taxon>Eukaryota</taxon>
        <taxon>Metazoa</taxon>
        <taxon>Ecdysozoa</taxon>
        <taxon>Arthropoda</taxon>
        <taxon>Hexapoda</taxon>
        <taxon>Insecta</taxon>
        <taxon>Pterygota</taxon>
        <taxon>Neoptera</taxon>
        <taxon>Endopterygota</taxon>
        <taxon>Diptera</taxon>
        <taxon>Nematocera</taxon>
        <taxon>Culicoidea</taxon>
        <taxon>Culicidae</taxon>
        <taxon>Anophelinae</taxon>
        <taxon>Anopheles</taxon>
        <taxon>Anopheles maculatus group</taxon>
    </lineage>
</organism>
<feature type="domain" description="EB1 C-terminal" evidence="12">
    <location>
        <begin position="203"/>
        <end position="269"/>
    </location>
</feature>
<evidence type="ECO:0000256" key="8">
    <source>
        <dbReference type="ARBA" id="ARBA00023306"/>
    </source>
</evidence>
<keyword evidence="8" id="KW-0131">Cell cycle</keyword>
<keyword evidence="7" id="KW-0206">Cytoskeleton</keyword>
<dbReference type="SUPFAM" id="SSF47576">
    <property type="entry name" value="Calponin-homology domain, CH-domain"/>
    <property type="match status" value="1"/>
</dbReference>
<reference evidence="14" key="1">
    <citation type="submission" date="2013-09" db="EMBL/GenBank/DDBJ databases">
        <title>The Genome Sequence of Anopheles maculatus species B.</title>
        <authorList>
            <consortium name="The Broad Institute Genomics Platform"/>
            <person name="Neafsey D.E."/>
            <person name="Besansky N."/>
            <person name="Howell P."/>
            <person name="Walton C."/>
            <person name="Young S.K."/>
            <person name="Zeng Q."/>
            <person name="Gargeya S."/>
            <person name="Fitzgerald M."/>
            <person name="Haas B."/>
            <person name="Abouelleil A."/>
            <person name="Allen A.W."/>
            <person name="Alvarado L."/>
            <person name="Arachchi H.M."/>
            <person name="Berlin A.M."/>
            <person name="Chapman S.B."/>
            <person name="Gainer-Dewar J."/>
            <person name="Goldberg J."/>
            <person name="Griggs A."/>
            <person name="Gujja S."/>
            <person name="Hansen M."/>
            <person name="Howarth C."/>
            <person name="Imamovic A."/>
            <person name="Ireland A."/>
            <person name="Larimer J."/>
            <person name="McCowan C."/>
            <person name="Murphy C."/>
            <person name="Pearson M."/>
            <person name="Poon T.W."/>
            <person name="Priest M."/>
            <person name="Roberts A."/>
            <person name="Saif S."/>
            <person name="Shea T."/>
            <person name="Sisk P."/>
            <person name="Sykes S."/>
            <person name="Wortman J."/>
            <person name="Nusbaum C."/>
            <person name="Birren B."/>
        </authorList>
    </citation>
    <scope>NUCLEOTIDE SEQUENCE [LARGE SCALE GENOMIC DNA]</scope>
    <source>
        <strain evidence="14">maculatus3</strain>
    </source>
</reference>
<evidence type="ECO:0000256" key="10">
    <source>
        <dbReference type="SAM" id="MobiDB-lite"/>
    </source>
</evidence>
<dbReference type="GO" id="GO:0051301">
    <property type="term" value="P:cell division"/>
    <property type="evidence" value="ECO:0007669"/>
    <property type="project" value="UniProtKB-KW"/>
</dbReference>
<evidence type="ECO:0000313" key="13">
    <source>
        <dbReference type="EnsemblMetazoa" id="AMAM017583-PA"/>
    </source>
</evidence>
<dbReference type="EnsemblMetazoa" id="AMAM017583-RA">
    <property type="protein sequence ID" value="AMAM017583-PA"/>
    <property type="gene ID" value="AMAM017583"/>
</dbReference>
<keyword evidence="14" id="KW-1185">Reference proteome</keyword>
<evidence type="ECO:0000259" key="11">
    <source>
        <dbReference type="PROSITE" id="PS50021"/>
    </source>
</evidence>
<evidence type="ECO:0000256" key="7">
    <source>
        <dbReference type="ARBA" id="ARBA00023212"/>
    </source>
</evidence>
<dbReference type="Gene3D" id="1.10.418.10">
    <property type="entry name" value="Calponin-like domain"/>
    <property type="match status" value="1"/>
</dbReference>
<evidence type="ECO:0000313" key="14">
    <source>
        <dbReference type="Proteomes" id="UP000075901"/>
    </source>
</evidence>
<dbReference type="Proteomes" id="UP000075901">
    <property type="component" value="Unassembled WGS sequence"/>
</dbReference>
<keyword evidence="5 9" id="KW-0493">Microtubule</keyword>
<feature type="domain" description="Calponin-homology (CH)" evidence="11">
    <location>
        <begin position="14"/>
        <end position="116"/>
    </location>
</feature>
<dbReference type="VEuPathDB" id="VectorBase:AMAM017583"/>
<dbReference type="InterPro" id="IPR004953">
    <property type="entry name" value="EB1_C"/>
</dbReference>
<protein>
    <recommendedName>
        <fullName evidence="15">Microtubule-associated protein RP/EB family member 1</fullName>
    </recommendedName>
</protein>
<reference evidence="13" key="2">
    <citation type="submission" date="2020-05" db="UniProtKB">
        <authorList>
            <consortium name="EnsemblMetazoa"/>
        </authorList>
    </citation>
    <scope>IDENTIFICATION</scope>
    <source>
        <strain evidence="13">maculatus3</strain>
    </source>
</reference>
<dbReference type="Gene3D" id="1.20.5.1430">
    <property type="match status" value="1"/>
</dbReference>
<keyword evidence="3" id="KW-0963">Cytoplasm</keyword>
<evidence type="ECO:0000259" key="12">
    <source>
        <dbReference type="PROSITE" id="PS51230"/>
    </source>
</evidence>